<keyword evidence="4 5" id="KW-0472">Membrane</keyword>
<dbReference type="InterPro" id="IPR020912">
    <property type="entry name" value="UPF0295"/>
</dbReference>
<reference evidence="7 9" key="2">
    <citation type="journal article" date="2020" name="Extremophiles">
        <title>Genomic analysis of Caldalkalibacillus thermarum TA2.A1 reveals aerobic alkaliphilic metabolism and evolutionary hallmarks linking alkaliphilic bacteria and plant life.</title>
        <authorList>
            <person name="de Jong S.I."/>
            <person name="van den Broek M.A."/>
            <person name="Merkel A.Y."/>
            <person name="de la Torre Cortes P."/>
            <person name="Kalamorz F."/>
            <person name="Cook G.M."/>
            <person name="van Loosdrecht M.C.M."/>
            <person name="McMillan D.G.G."/>
        </authorList>
    </citation>
    <scope>NUCLEOTIDE SEQUENCE [LARGE SCALE GENOMIC DNA]</scope>
    <source>
        <strain evidence="7 9">TA2.A1</strain>
    </source>
</reference>
<dbReference type="NCBIfam" id="NF002796">
    <property type="entry name" value="PRK02935.1"/>
    <property type="match status" value="1"/>
</dbReference>
<dbReference type="OrthoDB" id="1653848at2"/>
<evidence type="ECO:0000256" key="4">
    <source>
        <dbReference type="ARBA" id="ARBA00023136"/>
    </source>
</evidence>
<name>F5LB48_CALTT</name>
<dbReference type="AlphaFoldDB" id="F5LB48"/>
<keyword evidence="3 5" id="KW-1133">Transmembrane helix</keyword>
<dbReference type="eggNOG" id="ENOG50313Y4">
    <property type="taxonomic scope" value="Bacteria"/>
</dbReference>
<keyword evidence="1" id="KW-1003">Cell membrane</keyword>
<dbReference type="Proteomes" id="UP000010716">
    <property type="component" value="Unassembled WGS sequence"/>
</dbReference>
<accession>F5LB48</accession>
<reference evidence="6 8" key="1">
    <citation type="journal article" date="2011" name="J. Bacteriol.">
        <title>Draft genome sequence of the thermoalkaliphilic Caldalkalibacillus thermarum strain TA2.A1.</title>
        <authorList>
            <person name="Kalamorz F."/>
            <person name="Keis S."/>
            <person name="McMillan D.G."/>
            <person name="Olsson K."/>
            <person name="Stanton J.A."/>
            <person name="Stockwell P."/>
            <person name="Black M.A."/>
            <person name="Klingeman D.M."/>
            <person name="Land M.L."/>
            <person name="Han C.S."/>
            <person name="Martin S.L."/>
            <person name="Becher S.A."/>
            <person name="Peddie C.J."/>
            <person name="Morgan H.W."/>
            <person name="Matthies D."/>
            <person name="Preiss L."/>
            <person name="Meier T."/>
            <person name="Brown S.D."/>
            <person name="Cook G.M."/>
        </authorList>
    </citation>
    <scope>NUCLEOTIDE SEQUENCE [LARGE SCALE GENOMIC DNA]</scope>
    <source>
        <strain evidence="6 8">TA2.A1</strain>
    </source>
</reference>
<evidence type="ECO:0000313" key="7">
    <source>
        <dbReference type="EMBL" id="QZT34700.1"/>
    </source>
</evidence>
<keyword evidence="9" id="KW-1185">Reference proteome</keyword>
<evidence type="ECO:0000313" key="8">
    <source>
        <dbReference type="Proteomes" id="UP000010716"/>
    </source>
</evidence>
<feature type="transmembrane region" description="Helical" evidence="5">
    <location>
        <begin position="12"/>
        <end position="29"/>
    </location>
</feature>
<evidence type="ECO:0000256" key="3">
    <source>
        <dbReference type="ARBA" id="ARBA00022989"/>
    </source>
</evidence>
<organism evidence="6 8">
    <name type="scientific">Caldalkalibacillus thermarum (strain TA2.A1)</name>
    <dbReference type="NCBI Taxonomy" id="986075"/>
    <lineage>
        <taxon>Bacteria</taxon>
        <taxon>Bacillati</taxon>
        <taxon>Bacillota</taxon>
        <taxon>Bacilli</taxon>
        <taxon>Bacillales</taxon>
        <taxon>Bacillaceae</taxon>
        <taxon>Caldalkalibacillus</taxon>
    </lineage>
</organism>
<evidence type="ECO:0000313" key="9">
    <source>
        <dbReference type="Proteomes" id="UP000825179"/>
    </source>
</evidence>
<dbReference type="EMBL" id="AFCE01000194">
    <property type="protein sequence ID" value="EGL81435.1"/>
    <property type="molecule type" value="Genomic_DNA"/>
</dbReference>
<keyword evidence="2 5" id="KW-0812">Transmembrane</keyword>
<proteinExistence type="predicted"/>
<protein>
    <submittedName>
        <fullName evidence="7">YgzB family protein</fullName>
    </submittedName>
</protein>
<evidence type="ECO:0000256" key="2">
    <source>
        <dbReference type="ARBA" id="ARBA00022692"/>
    </source>
</evidence>
<dbReference type="RefSeq" id="WP_007506543.1">
    <property type="nucleotide sequence ID" value="NZ_AFCE01000194.1"/>
</dbReference>
<gene>
    <name evidence="6" type="ORF">CathTA2_0036</name>
    <name evidence="7" type="ORF">HUR95_05025</name>
</gene>
<evidence type="ECO:0000256" key="1">
    <source>
        <dbReference type="ARBA" id="ARBA00022475"/>
    </source>
</evidence>
<dbReference type="EMBL" id="CP082237">
    <property type="protein sequence ID" value="QZT34700.1"/>
    <property type="molecule type" value="Genomic_DNA"/>
</dbReference>
<evidence type="ECO:0000256" key="5">
    <source>
        <dbReference type="SAM" id="Phobius"/>
    </source>
</evidence>
<dbReference type="Proteomes" id="UP000825179">
    <property type="component" value="Chromosome"/>
</dbReference>
<dbReference type="Pfam" id="PF11023">
    <property type="entry name" value="DUF2614"/>
    <property type="match status" value="1"/>
</dbReference>
<evidence type="ECO:0000313" key="6">
    <source>
        <dbReference type="EMBL" id="EGL81435.1"/>
    </source>
</evidence>
<feature type="transmembrane region" description="Helical" evidence="5">
    <location>
        <begin position="35"/>
        <end position="58"/>
    </location>
</feature>
<sequence>MFGKGKINIIRTFAMGLVFGGMIVMYGSFFVQAQWAMWLFIILGLLMVLASTLVYFWIGYISSTRAVYVLCPNCDKTTKMLGKVDECMHCKQKLTLDPQKATDVHSTQSTDINSTQ</sequence>
<dbReference type="KEGG" id="cthu:HUR95_05025"/>
<reference evidence="7" key="3">
    <citation type="submission" date="2021-08" db="EMBL/GenBank/DDBJ databases">
        <authorList>
            <person name="de Jong S."/>
            <person name="van den Broek M."/>
            <person name="Merkel A."/>
            <person name="de la Torre Cortes P."/>
            <person name="Kalamorz F."/>
            <person name="Cook G."/>
            <person name="van Loosdrecht M."/>
            <person name="McMillan D."/>
        </authorList>
    </citation>
    <scope>NUCLEOTIDE SEQUENCE</scope>
    <source>
        <strain evidence="7">TA2.A1</strain>
    </source>
</reference>